<dbReference type="SUPFAM" id="SSF56784">
    <property type="entry name" value="HAD-like"/>
    <property type="match status" value="1"/>
</dbReference>
<keyword evidence="4" id="KW-1185">Reference proteome</keyword>
<gene>
    <name evidence="3" type="ORF">HPB51_000159</name>
</gene>
<dbReference type="GO" id="GO:0008270">
    <property type="term" value="F:zinc ion binding"/>
    <property type="evidence" value="ECO:0007669"/>
    <property type="project" value="UniProtKB-KW"/>
</dbReference>
<dbReference type="PROSITE" id="PS00028">
    <property type="entry name" value="ZINC_FINGER_C2H2_1"/>
    <property type="match status" value="1"/>
</dbReference>
<dbReference type="InterPro" id="IPR036412">
    <property type="entry name" value="HAD-like_sf"/>
</dbReference>
<sequence>MATSKQANFKLVTHVIFDLDGVVLDKVYTAAVEEVAGRYGKTCTWELKKRVMGMPDVDVARIVIDTLGLLISQDYYLCELYRLYKNLLPNSKVMPGVPLSNGFFQSVRGCRRDESKVSVTMMTQGASAVQDKASPVVTWKRTGARPKVPNVQTTQVAPAVASRNVGEVVNGSSSFVTPDIVPQCGDSMARGDNLMEGPLDVSPVIALESSVGNRSSTGMNTERPRPPRLMDLLSDSSDEDVELQHHTCKDCGRAFSSLVSLSQHRRHAHFNADNADIVIHRDKPRWSKKESFLLVKKEVELIRDGVKNLNQELHRCYGARTFDSIKPHRHNTAYRNLVRELLGDSAVSKPQSPHIHTPPPGWGVEEPVDSRQACLNEIRRLVSTASPRSFFAPVLWEVGKRLLDGKNVGMDWNNYIRQNFYRDRKSPPQRVFSAAVPSSNRKKRKQEYAQLQQMFRKDQARAGRQVLDGQISCQVDDPDSFLRMARLSLKMLKWLEQGLSCLTPLL</sequence>
<reference evidence="3" key="1">
    <citation type="journal article" date="2020" name="Cell">
        <title>Large-Scale Comparative Analyses of Tick Genomes Elucidate Their Genetic Diversity and Vector Capacities.</title>
        <authorList>
            <consortium name="Tick Genome and Microbiome Consortium (TIGMIC)"/>
            <person name="Jia N."/>
            <person name="Wang J."/>
            <person name="Shi W."/>
            <person name="Du L."/>
            <person name="Sun Y."/>
            <person name="Zhan W."/>
            <person name="Jiang J.F."/>
            <person name="Wang Q."/>
            <person name="Zhang B."/>
            <person name="Ji P."/>
            <person name="Bell-Sakyi L."/>
            <person name="Cui X.M."/>
            <person name="Yuan T.T."/>
            <person name="Jiang B.G."/>
            <person name="Yang W.F."/>
            <person name="Lam T.T."/>
            <person name="Chang Q.C."/>
            <person name="Ding S.J."/>
            <person name="Wang X.J."/>
            <person name="Zhu J.G."/>
            <person name="Ruan X.D."/>
            <person name="Zhao L."/>
            <person name="Wei J.T."/>
            <person name="Ye R.Z."/>
            <person name="Que T.C."/>
            <person name="Du C.H."/>
            <person name="Zhou Y.H."/>
            <person name="Cheng J.X."/>
            <person name="Dai P.F."/>
            <person name="Guo W.B."/>
            <person name="Han X.H."/>
            <person name="Huang E.J."/>
            <person name="Li L.F."/>
            <person name="Wei W."/>
            <person name="Gao Y.C."/>
            <person name="Liu J.Z."/>
            <person name="Shao H.Z."/>
            <person name="Wang X."/>
            <person name="Wang C.C."/>
            <person name="Yang T.C."/>
            <person name="Huo Q.B."/>
            <person name="Li W."/>
            <person name="Chen H.Y."/>
            <person name="Chen S.E."/>
            <person name="Zhou L.G."/>
            <person name="Ni X.B."/>
            <person name="Tian J.H."/>
            <person name="Sheng Y."/>
            <person name="Liu T."/>
            <person name="Pan Y.S."/>
            <person name="Xia L.Y."/>
            <person name="Li J."/>
            <person name="Zhao F."/>
            <person name="Cao W.C."/>
        </authorList>
    </citation>
    <scope>NUCLEOTIDE SEQUENCE</scope>
    <source>
        <strain evidence="3">Rmic-2018</strain>
    </source>
</reference>
<organism evidence="3 4">
    <name type="scientific">Rhipicephalus microplus</name>
    <name type="common">Cattle tick</name>
    <name type="synonym">Boophilus microplus</name>
    <dbReference type="NCBI Taxonomy" id="6941"/>
    <lineage>
        <taxon>Eukaryota</taxon>
        <taxon>Metazoa</taxon>
        <taxon>Ecdysozoa</taxon>
        <taxon>Arthropoda</taxon>
        <taxon>Chelicerata</taxon>
        <taxon>Arachnida</taxon>
        <taxon>Acari</taxon>
        <taxon>Parasitiformes</taxon>
        <taxon>Ixodida</taxon>
        <taxon>Ixodoidea</taxon>
        <taxon>Ixodidae</taxon>
        <taxon>Rhipicephalinae</taxon>
        <taxon>Rhipicephalus</taxon>
        <taxon>Boophilus</taxon>
    </lineage>
</organism>
<protein>
    <recommendedName>
        <fullName evidence="2">C2H2-type domain-containing protein</fullName>
    </recommendedName>
</protein>
<keyword evidence="1" id="KW-0863">Zinc-finger</keyword>
<dbReference type="EMBL" id="JABSTU010000002">
    <property type="protein sequence ID" value="KAH8036377.1"/>
    <property type="molecule type" value="Genomic_DNA"/>
</dbReference>
<comment type="caution">
    <text evidence="3">The sequence shown here is derived from an EMBL/GenBank/DDBJ whole genome shotgun (WGS) entry which is preliminary data.</text>
</comment>
<dbReference type="AlphaFoldDB" id="A0A9J6EPQ5"/>
<dbReference type="InterPro" id="IPR023198">
    <property type="entry name" value="PGP-like_dom2"/>
</dbReference>
<feature type="domain" description="C2H2-type" evidence="2">
    <location>
        <begin position="246"/>
        <end position="274"/>
    </location>
</feature>
<dbReference type="VEuPathDB" id="VectorBase:LOC119185961"/>
<dbReference type="GO" id="GO:0016791">
    <property type="term" value="F:phosphatase activity"/>
    <property type="evidence" value="ECO:0007669"/>
    <property type="project" value="TreeGrafter"/>
</dbReference>
<evidence type="ECO:0000313" key="3">
    <source>
        <dbReference type="EMBL" id="KAH8036377.1"/>
    </source>
</evidence>
<dbReference type="InterPro" id="IPR013087">
    <property type="entry name" value="Znf_C2H2_type"/>
</dbReference>
<keyword evidence="1" id="KW-0862">Zinc</keyword>
<dbReference type="PANTHER" id="PTHR18901:SF38">
    <property type="entry name" value="PSEUDOURIDINE-5'-PHOSPHATASE"/>
    <property type="match status" value="1"/>
</dbReference>
<dbReference type="PANTHER" id="PTHR18901">
    <property type="entry name" value="2-DEOXYGLUCOSE-6-PHOSPHATE PHOSPHATASE 2"/>
    <property type="match status" value="1"/>
</dbReference>
<dbReference type="Gene3D" id="1.10.150.240">
    <property type="entry name" value="Putative phosphatase, domain 2"/>
    <property type="match status" value="1"/>
</dbReference>
<keyword evidence="1" id="KW-0479">Metal-binding</keyword>
<dbReference type="PROSITE" id="PS50157">
    <property type="entry name" value="ZINC_FINGER_C2H2_2"/>
    <property type="match status" value="1"/>
</dbReference>
<accession>A0A9J6EPQ5</accession>
<evidence type="ECO:0000256" key="1">
    <source>
        <dbReference type="PROSITE-ProRule" id="PRU00042"/>
    </source>
</evidence>
<evidence type="ECO:0000259" key="2">
    <source>
        <dbReference type="PROSITE" id="PS50157"/>
    </source>
</evidence>
<proteinExistence type="predicted"/>
<name>A0A9J6EPQ5_RHIMP</name>
<reference evidence="3" key="2">
    <citation type="submission" date="2021-09" db="EMBL/GenBank/DDBJ databases">
        <authorList>
            <person name="Jia N."/>
            <person name="Wang J."/>
            <person name="Shi W."/>
            <person name="Du L."/>
            <person name="Sun Y."/>
            <person name="Zhan W."/>
            <person name="Jiang J."/>
            <person name="Wang Q."/>
            <person name="Zhang B."/>
            <person name="Ji P."/>
            <person name="Sakyi L.B."/>
            <person name="Cui X."/>
            <person name="Yuan T."/>
            <person name="Jiang B."/>
            <person name="Yang W."/>
            <person name="Lam T.T.-Y."/>
            <person name="Chang Q."/>
            <person name="Ding S."/>
            <person name="Wang X."/>
            <person name="Zhu J."/>
            <person name="Ruan X."/>
            <person name="Zhao L."/>
            <person name="Wei J."/>
            <person name="Que T."/>
            <person name="Du C."/>
            <person name="Cheng J."/>
            <person name="Dai P."/>
            <person name="Han X."/>
            <person name="Huang E."/>
            <person name="Gao Y."/>
            <person name="Liu J."/>
            <person name="Shao H."/>
            <person name="Ye R."/>
            <person name="Li L."/>
            <person name="Wei W."/>
            <person name="Wang X."/>
            <person name="Wang C."/>
            <person name="Huo Q."/>
            <person name="Li W."/>
            <person name="Guo W."/>
            <person name="Chen H."/>
            <person name="Chen S."/>
            <person name="Zhou L."/>
            <person name="Zhou L."/>
            <person name="Ni X."/>
            <person name="Tian J."/>
            <person name="Zhou Y."/>
            <person name="Sheng Y."/>
            <person name="Liu T."/>
            <person name="Pan Y."/>
            <person name="Xia L."/>
            <person name="Li J."/>
            <person name="Zhao F."/>
            <person name="Cao W."/>
        </authorList>
    </citation>
    <scope>NUCLEOTIDE SEQUENCE</scope>
    <source>
        <strain evidence="3">Rmic-2018</strain>
        <tissue evidence="3">Larvae</tissue>
    </source>
</reference>
<evidence type="ECO:0000313" key="4">
    <source>
        <dbReference type="Proteomes" id="UP000821866"/>
    </source>
</evidence>
<dbReference type="Proteomes" id="UP000821866">
    <property type="component" value="Chromosome 10"/>
</dbReference>